<proteinExistence type="inferred from homology"/>
<dbReference type="GO" id="GO:0006450">
    <property type="term" value="P:regulation of translational fidelity"/>
    <property type="evidence" value="ECO:0007669"/>
    <property type="project" value="TreeGrafter"/>
</dbReference>
<comment type="catalytic activity">
    <reaction evidence="11">
        <text>L-threonine + hydrogencarbonate + ATP = L-threonylcarbamoyladenylate + diphosphate + H2O</text>
        <dbReference type="Rhea" id="RHEA:36407"/>
        <dbReference type="ChEBI" id="CHEBI:15377"/>
        <dbReference type="ChEBI" id="CHEBI:17544"/>
        <dbReference type="ChEBI" id="CHEBI:30616"/>
        <dbReference type="ChEBI" id="CHEBI:33019"/>
        <dbReference type="ChEBI" id="CHEBI:57926"/>
        <dbReference type="ChEBI" id="CHEBI:73682"/>
        <dbReference type="EC" id="2.7.7.87"/>
    </reaction>
</comment>
<feature type="domain" description="YrdC-like" evidence="12">
    <location>
        <begin position="7"/>
        <end position="188"/>
    </location>
</feature>
<evidence type="ECO:0000256" key="4">
    <source>
        <dbReference type="ARBA" id="ARBA00022490"/>
    </source>
</evidence>
<evidence type="ECO:0000256" key="5">
    <source>
        <dbReference type="ARBA" id="ARBA00022679"/>
    </source>
</evidence>
<evidence type="ECO:0000256" key="7">
    <source>
        <dbReference type="ARBA" id="ARBA00022695"/>
    </source>
</evidence>
<dbReference type="InterPro" id="IPR017945">
    <property type="entry name" value="DHBP_synth_RibB-like_a/b_dom"/>
</dbReference>
<evidence type="ECO:0000313" key="13">
    <source>
        <dbReference type="EMBL" id="OGZ66941.1"/>
    </source>
</evidence>
<keyword evidence="8" id="KW-0547">Nucleotide-binding</keyword>
<evidence type="ECO:0000256" key="6">
    <source>
        <dbReference type="ARBA" id="ARBA00022694"/>
    </source>
</evidence>
<protein>
    <recommendedName>
        <fullName evidence="10">L-threonylcarbamoyladenylate synthase</fullName>
        <ecNumber evidence="3">2.7.7.87</ecNumber>
    </recommendedName>
    <alternativeName>
        <fullName evidence="10">L-threonylcarbamoyladenylate synthase</fullName>
    </alternativeName>
</protein>
<dbReference type="AlphaFoldDB" id="A0A1G2HXK8"/>
<evidence type="ECO:0000256" key="2">
    <source>
        <dbReference type="ARBA" id="ARBA00007663"/>
    </source>
</evidence>
<dbReference type="InterPro" id="IPR050156">
    <property type="entry name" value="TC-AMP_synthase_SUA5"/>
</dbReference>
<reference evidence="13 14" key="1">
    <citation type="journal article" date="2016" name="Nat. Commun.">
        <title>Thousands of microbial genomes shed light on interconnected biogeochemical processes in an aquifer system.</title>
        <authorList>
            <person name="Anantharaman K."/>
            <person name="Brown C.T."/>
            <person name="Hug L.A."/>
            <person name="Sharon I."/>
            <person name="Castelle C.J."/>
            <person name="Probst A.J."/>
            <person name="Thomas B.C."/>
            <person name="Singh A."/>
            <person name="Wilkins M.J."/>
            <person name="Karaoz U."/>
            <person name="Brodie E.L."/>
            <person name="Williams K.H."/>
            <person name="Hubbard S.S."/>
            <person name="Banfield J.F."/>
        </authorList>
    </citation>
    <scope>NUCLEOTIDE SEQUENCE [LARGE SCALE GENOMIC DNA]</scope>
</reference>
<dbReference type="PANTHER" id="PTHR17490:SF16">
    <property type="entry name" value="THREONYLCARBAMOYL-AMP SYNTHASE"/>
    <property type="match status" value="1"/>
</dbReference>
<evidence type="ECO:0000256" key="11">
    <source>
        <dbReference type="ARBA" id="ARBA00048366"/>
    </source>
</evidence>
<keyword evidence="7" id="KW-0548">Nucleotidyltransferase</keyword>
<dbReference type="EC" id="2.7.7.87" evidence="3"/>
<dbReference type="GO" id="GO:0005737">
    <property type="term" value="C:cytoplasm"/>
    <property type="evidence" value="ECO:0007669"/>
    <property type="project" value="UniProtKB-SubCell"/>
</dbReference>
<comment type="similarity">
    <text evidence="2">Belongs to the SUA5 family.</text>
</comment>
<dbReference type="GO" id="GO:0005524">
    <property type="term" value="F:ATP binding"/>
    <property type="evidence" value="ECO:0007669"/>
    <property type="project" value="UniProtKB-KW"/>
</dbReference>
<dbReference type="GO" id="GO:0000049">
    <property type="term" value="F:tRNA binding"/>
    <property type="evidence" value="ECO:0007669"/>
    <property type="project" value="TreeGrafter"/>
</dbReference>
<dbReference type="NCBIfam" id="TIGR00057">
    <property type="entry name" value="L-threonylcarbamoyladenylate synthase"/>
    <property type="match status" value="1"/>
</dbReference>
<comment type="subcellular location">
    <subcellularLocation>
        <location evidence="1">Cytoplasm</location>
    </subcellularLocation>
</comment>
<dbReference type="InterPro" id="IPR006070">
    <property type="entry name" value="Sua5-like_dom"/>
</dbReference>
<evidence type="ECO:0000256" key="1">
    <source>
        <dbReference type="ARBA" id="ARBA00004496"/>
    </source>
</evidence>
<dbReference type="Gene3D" id="3.90.870.10">
    <property type="entry name" value="DHBP synthase"/>
    <property type="match status" value="1"/>
</dbReference>
<keyword evidence="6" id="KW-0819">tRNA processing</keyword>
<dbReference type="GO" id="GO:0008033">
    <property type="term" value="P:tRNA processing"/>
    <property type="evidence" value="ECO:0007669"/>
    <property type="project" value="UniProtKB-KW"/>
</dbReference>
<evidence type="ECO:0000256" key="3">
    <source>
        <dbReference type="ARBA" id="ARBA00012584"/>
    </source>
</evidence>
<evidence type="ECO:0000313" key="14">
    <source>
        <dbReference type="Proteomes" id="UP000179183"/>
    </source>
</evidence>
<dbReference type="GO" id="GO:0003725">
    <property type="term" value="F:double-stranded RNA binding"/>
    <property type="evidence" value="ECO:0007669"/>
    <property type="project" value="InterPro"/>
</dbReference>
<evidence type="ECO:0000256" key="8">
    <source>
        <dbReference type="ARBA" id="ARBA00022741"/>
    </source>
</evidence>
<evidence type="ECO:0000259" key="12">
    <source>
        <dbReference type="PROSITE" id="PS51163"/>
    </source>
</evidence>
<evidence type="ECO:0000256" key="9">
    <source>
        <dbReference type="ARBA" id="ARBA00022840"/>
    </source>
</evidence>
<gene>
    <name evidence="13" type="ORF">A3D34_02140</name>
</gene>
<keyword evidence="5" id="KW-0808">Transferase</keyword>
<evidence type="ECO:0000256" key="10">
    <source>
        <dbReference type="ARBA" id="ARBA00029774"/>
    </source>
</evidence>
<comment type="caution">
    <text evidence="13">The sequence shown here is derived from an EMBL/GenBank/DDBJ whole genome shotgun (WGS) entry which is preliminary data.</text>
</comment>
<dbReference type="GO" id="GO:0061710">
    <property type="term" value="F:L-threonylcarbamoyladenylate synthase"/>
    <property type="evidence" value="ECO:0007669"/>
    <property type="project" value="UniProtKB-EC"/>
</dbReference>
<dbReference type="SUPFAM" id="SSF55821">
    <property type="entry name" value="YrdC/RibB"/>
    <property type="match status" value="1"/>
</dbReference>
<keyword evidence="9" id="KW-0067">ATP-binding</keyword>
<keyword evidence="4" id="KW-0963">Cytoplasm</keyword>
<dbReference type="Pfam" id="PF01300">
    <property type="entry name" value="Sua5_yciO_yrdC"/>
    <property type="match status" value="1"/>
</dbReference>
<dbReference type="EMBL" id="MHOQ01000017">
    <property type="protein sequence ID" value="OGZ66941.1"/>
    <property type="molecule type" value="Genomic_DNA"/>
</dbReference>
<sequence>MIIKISPKIIHKVSIFLKKGGLVICPTDTVYGFLADASNKKAVDKIFKIKKRSKSNPLSLFVKNFKMANRIAFINEKQANILNKFWPGKYTFRIKRKPKKDLYGVDKNTIAIRIPKYKFLNDLLNKINKPLVQTSVNISGKNPLNKINDIINTFEGLDILIINGGNIKKGKPSKILDLTQNTIKTLRK</sequence>
<accession>A0A1G2HXK8</accession>
<dbReference type="PANTHER" id="PTHR17490">
    <property type="entry name" value="SUA5"/>
    <property type="match status" value="1"/>
</dbReference>
<organism evidence="13 14">
    <name type="scientific">Candidatus Staskawiczbacteria bacterium RIFCSPHIGHO2_02_FULL_33_16</name>
    <dbReference type="NCBI Taxonomy" id="1802204"/>
    <lineage>
        <taxon>Bacteria</taxon>
        <taxon>Candidatus Staskawicziibacteriota</taxon>
    </lineage>
</organism>
<name>A0A1G2HXK8_9BACT</name>
<dbReference type="PROSITE" id="PS51163">
    <property type="entry name" value="YRDC"/>
    <property type="match status" value="1"/>
</dbReference>
<dbReference type="Proteomes" id="UP000179183">
    <property type="component" value="Unassembled WGS sequence"/>
</dbReference>